<name>A0A4R4P3A1_9ACTN</name>
<reference evidence="2 3" key="1">
    <citation type="submission" date="2019-03" db="EMBL/GenBank/DDBJ databases">
        <title>Draft genome sequences of novel Actinobacteria.</title>
        <authorList>
            <person name="Sahin N."/>
            <person name="Ay H."/>
            <person name="Saygin H."/>
        </authorList>
    </citation>
    <scope>NUCLEOTIDE SEQUENCE [LARGE SCALE GENOMIC DNA]</scope>
    <source>
        <strain evidence="2 3">JCM 30547</strain>
    </source>
</reference>
<keyword evidence="3" id="KW-1185">Reference proteome</keyword>
<organism evidence="2 3">
    <name type="scientific">Kribbella albertanoniae</name>
    <dbReference type="NCBI Taxonomy" id="1266829"/>
    <lineage>
        <taxon>Bacteria</taxon>
        <taxon>Bacillati</taxon>
        <taxon>Actinomycetota</taxon>
        <taxon>Actinomycetes</taxon>
        <taxon>Propionibacteriales</taxon>
        <taxon>Kribbellaceae</taxon>
        <taxon>Kribbella</taxon>
    </lineage>
</organism>
<evidence type="ECO:0000313" key="3">
    <source>
        <dbReference type="Proteomes" id="UP000295075"/>
    </source>
</evidence>
<feature type="transmembrane region" description="Helical" evidence="1">
    <location>
        <begin position="161"/>
        <end position="182"/>
    </location>
</feature>
<gene>
    <name evidence="2" type="ORF">E1261_40905</name>
</gene>
<feature type="transmembrane region" description="Helical" evidence="1">
    <location>
        <begin position="128"/>
        <end position="149"/>
    </location>
</feature>
<proteinExistence type="predicted"/>
<feature type="transmembrane region" description="Helical" evidence="1">
    <location>
        <begin position="97"/>
        <end position="116"/>
    </location>
</feature>
<dbReference type="EMBL" id="SMKA01000349">
    <property type="protein sequence ID" value="TDC15107.1"/>
    <property type="molecule type" value="Genomic_DNA"/>
</dbReference>
<accession>A0A4R4P3A1</accession>
<dbReference type="OrthoDB" id="5191116at2"/>
<keyword evidence="1" id="KW-0472">Membrane</keyword>
<feature type="transmembrane region" description="Helical" evidence="1">
    <location>
        <begin position="72"/>
        <end position="90"/>
    </location>
</feature>
<comment type="caution">
    <text evidence="2">The sequence shown here is derived from an EMBL/GenBank/DDBJ whole genome shotgun (WGS) entry which is preliminary data.</text>
</comment>
<dbReference type="Pfam" id="PF06197">
    <property type="entry name" value="DUF998"/>
    <property type="match status" value="1"/>
</dbReference>
<protein>
    <submittedName>
        <fullName evidence="2">DUF998 domain-containing protein</fullName>
    </submittedName>
</protein>
<dbReference type="Proteomes" id="UP000295075">
    <property type="component" value="Unassembled WGS sequence"/>
</dbReference>
<feature type="transmembrane region" description="Helical" evidence="1">
    <location>
        <begin position="194"/>
        <end position="211"/>
    </location>
</feature>
<evidence type="ECO:0000313" key="2">
    <source>
        <dbReference type="EMBL" id="TDC15107.1"/>
    </source>
</evidence>
<keyword evidence="1" id="KW-1133">Transmembrane helix</keyword>
<keyword evidence="1" id="KW-0812">Transmembrane</keyword>
<evidence type="ECO:0000256" key="1">
    <source>
        <dbReference type="SAM" id="Phobius"/>
    </source>
</evidence>
<dbReference type="RefSeq" id="WP_132415144.1">
    <property type="nucleotide sequence ID" value="NZ_SMKA01000349.1"/>
</dbReference>
<dbReference type="AlphaFoldDB" id="A0A4R4P3A1"/>
<dbReference type="InterPro" id="IPR009339">
    <property type="entry name" value="DUF998"/>
</dbReference>
<sequence>MGSIKTTVAALALSVAAIQYVVLEAVTAAAWENPAYSYAHNNISDLGVPSCGGEMGGRLICSPLHTLMNTSFIVQGLLFGLAAVLLYRLLPGRRPWIYAVLGLVHALGFLLVGLFHGSPEAAGADGGLIVHIFGAALLIVGGNAASIVVGHRLRATHPRWGIAGIALGLLGLLSLAVMGAVGGSTIASAFERGSVYPIIAAEFIAGIALLVSQRSAPAPVLPDAAPERHGV</sequence>